<evidence type="ECO:0000313" key="3">
    <source>
        <dbReference type="Proteomes" id="UP000267430"/>
    </source>
</evidence>
<dbReference type="SUPFAM" id="SSF53850">
    <property type="entry name" value="Periplasmic binding protein-like II"/>
    <property type="match status" value="1"/>
</dbReference>
<reference evidence="2 3" key="1">
    <citation type="submission" date="2018-12" db="EMBL/GenBank/DDBJ databases">
        <title>Bacillus chawlae sp. nov., Bacillus glennii sp. nov., and Bacillus saganii sp. nov. Isolated from the Vehicle Assembly Building at Kennedy Space Center where the Viking Spacecraft were Assembled.</title>
        <authorList>
            <person name="Seuylemezian A."/>
            <person name="Vaishampayan P."/>
        </authorList>
    </citation>
    <scope>NUCLEOTIDE SEQUENCE [LARGE SCALE GENOMIC DNA]</scope>
    <source>
        <strain evidence="2 3">L5</strain>
    </source>
</reference>
<dbReference type="Gene3D" id="3.10.105.10">
    <property type="entry name" value="Dipeptide-binding Protein, Domain 3"/>
    <property type="match status" value="1"/>
</dbReference>
<gene>
    <name evidence="2" type="ORF">ELQ35_19570</name>
</gene>
<organism evidence="2 3">
    <name type="scientific">Peribacillus cavernae</name>
    <dbReference type="NCBI Taxonomy" id="1674310"/>
    <lineage>
        <taxon>Bacteria</taxon>
        <taxon>Bacillati</taxon>
        <taxon>Bacillota</taxon>
        <taxon>Bacilli</taxon>
        <taxon>Bacillales</taxon>
        <taxon>Bacillaceae</taxon>
        <taxon>Peribacillus</taxon>
    </lineage>
</organism>
<dbReference type="AlphaFoldDB" id="A0A3S0TXD6"/>
<dbReference type="RefSeq" id="WP_126866871.1">
    <property type="nucleotide sequence ID" value="NZ_JAUSTX010000040.1"/>
</dbReference>
<sequence length="546" mass="62045">MKRIILLISALILLLTVIITGCVKQSKTVSSEDINVDRDRTLIWTVPATPNGLDSEYHNSLQALEAQSNMYDSALRYPFKEDESGFLVPDYSKVESSLAESWELSKDGKTLTVHLRQGVKSHAGNELTADDFMYQWVDRAWGLNAMYKNFSADGLKLNDPEKQLKKIDKYTFSLTVDTPNPIAEPMMTHIFTHLMDSVDAKAYSTKSDPWATKYLSVNGSGHGPFKVTKYIPGQQVEFEAFNDYWDKKNKSWFQKVIMKEVPSSSNRVALLLSGTADAATSLTPNELQTLKGKPGVKVYSWSGNLIQRVEFNQEKPPFDNPKVRKALAYATPYKDILSSVYLGMAKQATSIIPSTYPGYTGEYWDYKTNFDKAKKLLKEAGYDKGFKTTLTINAGITQEQQIAILLKSSFKNIGVEIEIQELQTGDYYNNLVQHNMDGMFIFQDMPGVADGGFSTKLWAQHPSNINYGGYKNEEVNRLYKETTETLDVKKRNANFKRIQEIVVKEDPIWIYLTEPGYHIAMREDIKNPAWGTSQDIRWNMLSRERN</sequence>
<accession>A0A3S0TXD6</accession>
<dbReference type="GO" id="GO:0015833">
    <property type="term" value="P:peptide transport"/>
    <property type="evidence" value="ECO:0007669"/>
    <property type="project" value="TreeGrafter"/>
</dbReference>
<dbReference type="GO" id="GO:0042597">
    <property type="term" value="C:periplasmic space"/>
    <property type="evidence" value="ECO:0007669"/>
    <property type="project" value="UniProtKB-ARBA"/>
</dbReference>
<feature type="domain" description="Solute-binding protein family 5" evidence="1">
    <location>
        <begin position="93"/>
        <end position="458"/>
    </location>
</feature>
<dbReference type="PIRSF" id="PIRSF002741">
    <property type="entry name" value="MppA"/>
    <property type="match status" value="1"/>
</dbReference>
<dbReference type="PANTHER" id="PTHR30290">
    <property type="entry name" value="PERIPLASMIC BINDING COMPONENT OF ABC TRANSPORTER"/>
    <property type="match status" value="1"/>
</dbReference>
<evidence type="ECO:0000313" key="2">
    <source>
        <dbReference type="EMBL" id="RUQ25797.1"/>
    </source>
</evidence>
<dbReference type="InterPro" id="IPR000914">
    <property type="entry name" value="SBP_5_dom"/>
</dbReference>
<dbReference type="Proteomes" id="UP000267430">
    <property type="component" value="Unassembled WGS sequence"/>
</dbReference>
<dbReference type="OrthoDB" id="9796817at2"/>
<dbReference type="PROSITE" id="PS51257">
    <property type="entry name" value="PROKAR_LIPOPROTEIN"/>
    <property type="match status" value="1"/>
</dbReference>
<dbReference type="CDD" id="cd08512">
    <property type="entry name" value="PBP2_NikA_DppA_OppA_like_7"/>
    <property type="match status" value="1"/>
</dbReference>
<name>A0A3S0TXD6_9BACI</name>
<dbReference type="GO" id="GO:0043190">
    <property type="term" value="C:ATP-binding cassette (ABC) transporter complex"/>
    <property type="evidence" value="ECO:0007669"/>
    <property type="project" value="InterPro"/>
</dbReference>
<dbReference type="Pfam" id="PF00496">
    <property type="entry name" value="SBP_bac_5"/>
    <property type="match status" value="1"/>
</dbReference>
<comment type="caution">
    <text evidence="2">The sequence shown here is derived from an EMBL/GenBank/DDBJ whole genome shotgun (WGS) entry which is preliminary data.</text>
</comment>
<dbReference type="GO" id="GO:1904680">
    <property type="term" value="F:peptide transmembrane transporter activity"/>
    <property type="evidence" value="ECO:0007669"/>
    <property type="project" value="TreeGrafter"/>
</dbReference>
<dbReference type="Gene3D" id="3.90.76.10">
    <property type="entry name" value="Dipeptide-binding Protein, Domain 1"/>
    <property type="match status" value="1"/>
</dbReference>
<keyword evidence="3" id="KW-1185">Reference proteome</keyword>
<dbReference type="InterPro" id="IPR039424">
    <property type="entry name" value="SBP_5"/>
</dbReference>
<proteinExistence type="predicted"/>
<dbReference type="Gene3D" id="3.40.190.10">
    <property type="entry name" value="Periplasmic binding protein-like II"/>
    <property type="match status" value="1"/>
</dbReference>
<dbReference type="InterPro" id="IPR030678">
    <property type="entry name" value="Peptide/Ni-bd"/>
</dbReference>
<protein>
    <submittedName>
        <fullName evidence="2">ABC transporter substrate-binding protein</fullName>
    </submittedName>
</protein>
<evidence type="ECO:0000259" key="1">
    <source>
        <dbReference type="Pfam" id="PF00496"/>
    </source>
</evidence>
<dbReference type="EMBL" id="RYZZ01000038">
    <property type="protein sequence ID" value="RUQ25797.1"/>
    <property type="molecule type" value="Genomic_DNA"/>
</dbReference>